<keyword evidence="9 17" id="KW-0963">Cytoplasm</keyword>
<dbReference type="PIRSF" id="PIRSF000732">
    <property type="entry name" value="PTS_enzyme_I"/>
    <property type="match status" value="1"/>
</dbReference>
<dbReference type="Gene3D" id="3.50.30.10">
    <property type="entry name" value="Phosphohistidine domain"/>
    <property type="match status" value="1"/>
</dbReference>
<dbReference type="FunFam" id="3.20.20.60:FF:000007">
    <property type="entry name" value="Phosphoenolpyruvate-protein phosphotransferase"/>
    <property type="match status" value="1"/>
</dbReference>
<dbReference type="GO" id="GO:0046872">
    <property type="term" value="F:metal ion binding"/>
    <property type="evidence" value="ECO:0007669"/>
    <property type="project" value="UniProtKB-KW"/>
</dbReference>
<dbReference type="InterPro" id="IPR006318">
    <property type="entry name" value="PTS_EI-like"/>
</dbReference>
<dbReference type="Pfam" id="PF05524">
    <property type="entry name" value="PEP-utilisers_N"/>
    <property type="match status" value="1"/>
</dbReference>
<accession>A0A0K9F784</accession>
<dbReference type="Pfam" id="PF00391">
    <property type="entry name" value="PEP-utilizers"/>
    <property type="match status" value="1"/>
</dbReference>
<evidence type="ECO:0000256" key="14">
    <source>
        <dbReference type="ARBA" id="ARBA00022777"/>
    </source>
</evidence>
<dbReference type="InterPro" id="IPR036637">
    <property type="entry name" value="Phosphohistidine_dom_sf"/>
</dbReference>
<dbReference type="OrthoDB" id="9765468at2"/>
<evidence type="ECO:0000256" key="13">
    <source>
        <dbReference type="ARBA" id="ARBA00022723"/>
    </source>
</evidence>
<evidence type="ECO:0000259" key="23">
    <source>
        <dbReference type="Pfam" id="PF05524"/>
    </source>
</evidence>
<evidence type="ECO:0000256" key="10">
    <source>
        <dbReference type="ARBA" id="ARBA00022597"/>
    </source>
</evidence>
<evidence type="ECO:0000256" key="2">
    <source>
        <dbReference type="ARBA" id="ARBA00001946"/>
    </source>
</evidence>
<name>A0A0K9F784_9BACI</name>
<dbReference type="Proteomes" id="UP000037326">
    <property type="component" value="Unassembled WGS sequence"/>
</dbReference>
<dbReference type="PROSITE" id="PS00370">
    <property type="entry name" value="PEP_ENZYMES_PHOS_SITE"/>
    <property type="match status" value="1"/>
</dbReference>
<evidence type="ECO:0000313" key="24">
    <source>
        <dbReference type="EMBL" id="KMY30380.1"/>
    </source>
</evidence>
<dbReference type="PANTHER" id="PTHR46244:SF3">
    <property type="entry name" value="PHOSPHOENOLPYRUVATE-PROTEIN PHOSPHOTRANSFERASE"/>
    <property type="match status" value="1"/>
</dbReference>
<evidence type="ECO:0000256" key="1">
    <source>
        <dbReference type="ARBA" id="ARBA00000683"/>
    </source>
</evidence>
<dbReference type="SUPFAM" id="SSF51621">
    <property type="entry name" value="Phosphoenolpyruvate/pyruvate domain"/>
    <property type="match status" value="1"/>
</dbReference>
<dbReference type="Gene3D" id="1.10.274.10">
    <property type="entry name" value="PtsI, HPr-binding domain"/>
    <property type="match status" value="1"/>
</dbReference>
<gene>
    <name evidence="24" type="ORF">ACZ11_16950</name>
</gene>
<dbReference type="InterPro" id="IPR015813">
    <property type="entry name" value="Pyrv/PenolPyrv_kinase-like_dom"/>
</dbReference>
<comment type="catalytic activity">
    <reaction evidence="1 17">
        <text>L-histidyl-[protein] + phosphoenolpyruvate = N(pros)-phospho-L-histidyl-[protein] + pyruvate</text>
        <dbReference type="Rhea" id="RHEA:23880"/>
        <dbReference type="Rhea" id="RHEA-COMP:9745"/>
        <dbReference type="Rhea" id="RHEA-COMP:9746"/>
        <dbReference type="ChEBI" id="CHEBI:15361"/>
        <dbReference type="ChEBI" id="CHEBI:29979"/>
        <dbReference type="ChEBI" id="CHEBI:58702"/>
        <dbReference type="ChEBI" id="CHEBI:64837"/>
        <dbReference type="EC" id="2.7.3.9"/>
    </reaction>
</comment>
<evidence type="ECO:0000256" key="17">
    <source>
        <dbReference type="PIRNR" id="PIRNR000732"/>
    </source>
</evidence>
<keyword evidence="24" id="KW-0670">Pyruvate</keyword>
<feature type="binding site" evidence="19">
    <location>
        <begin position="453"/>
        <end position="454"/>
    </location>
    <ligand>
        <name>phosphoenolpyruvate</name>
        <dbReference type="ChEBI" id="CHEBI:58702"/>
    </ligand>
</feature>
<evidence type="ECO:0000256" key="19">
    <source>
        <dbReference type="PIRSR" id="PIRSR000732-2"/>
    </source>
</evidence>
<evidence type="ECO:0000256" key="11">
    <source>
        <dbReference type="ARBA" id="ARBA00022679"/>
    </source>
</evidence>
<feature type="active site" description="Proton donor" evidence="18">
    <location>
        <position position="501"/>
    </location>
</feature>
<feature type="domain" description="PEP-utilising enzyme C-terminal" evidence="22">
    <location>
        <begin position="253"/>
        <end position="539"/>
    </location>
</feature>
<evidence type="ECO:0000256" key="5">
    <source>
        <dbReference type="ARBA" id="ARBA00007837"/>
    </source>
</evidence>
<dbReference type="InterPro" id="IPR008731">
    <property type="entry name" value="PTS_EIN"/>
</dbReference>
<evidence type="ECO:0000256" key="20">
    <source>
        <dbReference type="PIRSR" id="PIRSR000732-3"/>
    </source>
</evidence>
<evidence type="ECO:0000256" key="8">
    <source>
        <dbReference type="ARBA" id="ARBA00022448"/>
    </source>
</evidence>
<evidence type="ECO:0000256" key="15">
    <source>
        <dbReference type="ARBA" id="ARBA00022842"/>
    </source>
</evidence>
<feature type="binding site" evidence="20">
    <location>
        <position position="430"/>
    </location>
    <ligand>
        <name>Mg(2+)</name>
        <dbReference type="ChEBI" id="CHEBI:18420"/>
    </ligand>
</feature>
<keyword evidence="15 17" id="KW-0460">Magnesium</keyword>
<keyword evidence="13 17" id="KW-0479">Metal-binding</keyword>
<dbReference type="NCBIfam" id="TIGR01417">
    <property type="entry name" value="PTS_I_fam"/>
    <property type="match status" value="1"/>
</dbReference>
<dbReference type="InterPro" id="IPR050499">
    <property type="entry name" value="PEP-utilizing_PTS_enzyme"/>
</dbReference>
<protein>
    <recommendedName>
        <fullName evidence="7 17">Phosphoenolpyruvate-protein phosphotransferase</fullName>
        <ecNumber evidence="6 17">2.7.3.9</ecNumber>
    </recommendedName>
    <alternativeName>
        <fullName evidence="16 17">Phosphotransferase system, enzyme I</fullName>
    </alternativeName>
</protein>
<dbReference type="InterPro" id="IPR000121">
    <property type="entry name" value="PEP_util_C"/>
</dbReference>
<evidence type="ECO:0000256" key="9">
    <source>
        <dbReference type="ARBA" id="ARBA00022490"/>
    </source>
</evidence>
<dbReference type="Pfam" id="PF02896">
    <property type="entry name" value="PEP-utilizers_C"/>
    <property type="match status" value="1"/>
</dbReference>
<dbReference type="PATRIC" id="fig|582475.4.peg.4481"/>
<comment type="subcellular location">
    <subcellularLocation>
        <location evidence="4 17">Cytoplasm</location>
    </subcellularLocation>
</comment>
<comment type="cofactor">
    <cofactor evidence="2 17 20">
        <name>Mg(2+)</name>
        <dbReference type="ChEBI" id="CHEBI:18420"/>
    </cofactor>
</comment>
<dbReference type="InterPro" id="IPR018274">
    <property type="entry name" value="PEP_util_AS"/>
</dbReference>
<keyword evidence="12 17" id="KW-0598">Phosphotransferase system</keyword>
<dbReference type="Gene3D" id="3.20.20.60">
    <property type="entry name" value="Phosphoenolpyruvate-binding domains"/>
    <property type="match status" value="1"/>
</dbReference>
<feature type="binding site" evidence="19">
    <location>
        <position position="295"/>
    </location>
    <ligand>
        <name>phosphoenolpyruvate</name>
        <dbReference type="ChEBI" id="CHEBI:58702"/>
    </ligand>
</feature>
<comment type="caution">
    <text evidence="24">The sequence shown here is derived from an EMBL/GenBank/DDBJ whole genome shotgun (WGS) entry which is preliminary data.</text>
</comment>
<feature type="binding site" evidence="20">
    <location>
        <position position="454"/>
    </location>
    <ligand>
        <name>Mg(2+)</name>
        <dbReference type="ChEBI" id="CHEBI:18420"/>
    </ligand>
</feature>
<dbReference type="InterPro" id="IPR036618">
    <property type="entry name" value="PtsI_HPr-bd_sf"/>
</dbReference>
<evidence type="ECO:0000256" key="12">
    <source>
        <dbReference type="ARBA" id="ARBA00022683"/>
    </source>
</evidence>
<dbReference type="SUPFAM" id="SSF47831">
    <property type="entry name" value="Enzyme I of the PEP:sugar phosphotransferase system HPr-binding (sub)domain"/>
    <property type="match status" value="1"/>
</dbReference>
<evidence type="ECO:0000256" key="7">
    <source>
        <dbReference type="ARBA" id="ARBA00016544"/>
    </source>
</evidence>
<dbReference type="AlphaFoldDB" id="A0A0K9F784"/>
<keyword evidence="8 17" id="KW-0813">Transport</keyword>
<evidence type="ECO:0000256" key="4">
    <source>
        <dbReference type="ARBA" id="ARBA00004496"/>
    </source>
</evidence>
<proteinExistence type="inferred from homology"/>
<evidence type="ECO:0000259" key="21">
    <source>
        <dbReference type="Pfam" id="PF00391"/>
    </source>
</evidence>
<dbReference type="InterPro" id="IPR024692">
    <property type="entry name" value="PTS_EI"/>
</dbReference>
<feature type="domain" description="PEP-utilising enzyme mobile" evidence="21">
    <location>
        <begin position="153"/>
        <end position="224"/>
    </location>
</feature>
<dbReference type="PROSITE" id="PS00742">
    <property type="entry name" value="PEP_ENZYMES_2"/>
    <property type="match status" value="1"/>
</dbReference>
<keyword evidence="14 17" id="KW-0418">Kinase</keyword>
<evidence type="ECO:0000256" key="3">
    <source>
        <dbReference type="ARBA" id="ARBA00002728"/>
    </source>
</evidence>
<dbReference type="GO" id="GO:0016301">
    <property type="term" value="F:kinase activity"/>
    <property type="evidence" value="ECO:0007669"/>
    <property type="project" value="UniProtKB-KW"/>
</dbReference>
<dbReference type="GO" id="GO:0005737">
    <property type="term" value="C:cytoplasm"/>
    <property type="evidence" value="ECO:0007669"/>
    <property type="project" value="UniProtKB-SubCell"/>
</dbReference>
<feature type="binding site" evidence="19">
    <location>
        <position position="464"/>
    </location>
    <ligand>
        <name>phosphoenolpyruvate</name>
        <dbReference type="ChEBI" id="CHEBI:58702"/>
    </ligand>
</feature>
<comment type="function">
    <text evidence="3 17">General (non sugar-specific) component of the phosphoenolpyruvate-dependent sugar phosphotransferase system (sugar PTS). This major carbohydrate active-transport system catalyzes the phosphorylation of incoming sugar substrates concomitantly with their translocation across the cell membrane. Enzyme I transfers the phosphoryl group from phosphoenolpyruvate (PEP) to the phosphoryl carrier protein (HPr).</text>
</comment>
<evidence type="ECO:0000256" key="6">
    <source>
        <dbReference type="ARBA" id="ARBA00012232"/>
    </source>
</evidence>
<dbReference type="EC" id="2.7.3.9" evidence="6 17"/>
<keyword evidence="11 17" id="KW-0808">Transferase</keyword>
<sequence>MLEIQGIAVSRGIAFANAYCLKEPDLTFEEVKITDVHAELERFKAAIVKTKTELQEIHEIAQQKFGAEKAAIFAAHLLVLEDPEMLASIEAKIQSGVNAEFALDEVSNMFIALFEGLDNVYMQERVADIRDVSKRVLAHLLGVEMVDMNRLTSDVIIVAKDLTPSMTAMLDTTYVKGFITDIGGKTSHSAILARTLEIPAVVGTKNATENIQHGAPIILDGTNGKIIVNATSEVSSFYMQQQRLHNEENEELLQYRSIPSLSADGFSVEIAGNIGNPEDADMVINAGGDGIGLFRTEFLYMERQELPTEEEQFQAYKSVLEKMQGKPTIVRTLDIGGDKNLPYLKLADEMNPFLGYRAIRISLTQQEMFRVQIRALLKASAYGNLKIMFPMIATLDEFKMAKAIFLEEKQSLTSDGFPISETLEVGMMIEIPSAAIIADLFAKEVDFFSIGTNDLIQYTLAVDRMNENVSYLYQPYHPAVLRLIKTVIDAAQNHGKWVGMCGEMAADEIALPILLGFGLNEFSMSASSILRTRAHIAKLSKQQLMPHNERILQLSTASEVEEYVKNNLLSLP</sequence>
<dbReference type="GO" id="GO:0008965">
    <property type="term" value="F:phosphoenolpyruvate-protein phosphotransferase activity"/>
    <property type="evidence" value="ECO:0007669"/>
    <property type="project" value="UniProtKB-EC"/>
</dbReference>
<dbReference type="GO" id="GO:0009401">
    <property type="term" value="P:phosphoenolpyruvate-dependent sugar phosphotransferase system"/>
    <property type="evidence" value="ECO:0007669"/>
    <property type="project" value="UniProtKB-KW"/>
</dbReference>
<dbReference type="PRINTS" id="PR01736">
    <property type="entry name" value="PHPHTRNFRASE"/>
</dbReference>
<dbReference type="InterPro" id="IPR023151">
    <property type="entry name" value="PEP_util_CS"/>
</dbReference>
<feature type="active site" description="Tele-phosphohistidine intermediate" evidence="18">
    <location>
        <position position="188"/>
    </location>
</feature>
<keyword evidence="10 17" id="KW-0762">Sugar transport</keyword>
<dbReference type="EMBL" id="LFXJ01000008">
    <property type="protein sequence ID" value="KMY30380.1"/>
    <property type="molecule type" value="Genomic_DNA"/>
</dbReference>
<evidence type="ECO:0000259" key="22">
    <source>
        <dbReference type="Pfam" id="PF02896"/>
    </source>
</evidence>
<reference evidence="25" key="1">
    <citation type="submission" date="2015-07" db="EMBL/GenBank/DDBJ databases">
        <authorList>
            <consortium name="Consortium for Microbial Forensics and Genomics (microFORGE)"/>
            <person name="Knight B.M."/>
            <person name="Roberts D.P."/>
            <person name="Lin D."/>
            <person name="Hari K."/>
            <person name="Fletcher J."/>
            <person name="Melcher U."/>
            <person name="Blagden T."/>
            <person name="Winegar R.A."/>
        </authorList>
    </citation>
    <scope>NUCLEOTIDE SEQUENCE [LARGE SCALE GENOMIC DNA]</scope>
    <source>
        <strain evidence="25">DSM 23493</strain>
    </source>
</reference>
<organism evidence="24 25">
    <name type="scientific">Lysinibacillus xylanilyticus</name>
    <dbReference type="NCBI Taxonomy" id="582475"/>
    <lineage>
        <taxon>Bacteria</taxon>
        <taxon>Bacillati</taxon>
        <taxon>Bacillota</taxon>
        <taxon>Bacilli</taxon>
        <taxon>Bacillales</taxon>
        <taxon>Bacillaceae</taxon>
        <taxon>Lysinibacillus</taxon>
    </lineage>
</organism>
<evidence type="ECO:0000256" key="18">
    <source>
        <dbReference type="PIRSR" id="PIRSR000732-1"/>
    </source>
</evidence>
<evidence type="ECO:0000313" key="25">
    <source>
        <dbReference type="Proteomes" id="UP000037326"/>
    </source>
</evidence>
<dbReference type="GeneID" id="96599914"/>
<dbReference type="PANTHER" id="PTHR46244">
    <property type="entry name" value="PHOSPHOENOLPYRUVATE-PROTEIN PHOSPHOTRANSFERASE"/>
    <property type="match status" value="1"/>
</dbReference>
<comment type="similarity">
    <text evidence="5 17">Belongs to the PEP-utilizing enzyme family.</text>
</comment>
<dbReference type="InterPro" id="IPR040442">
    <property type="entry name" value="Pyrv_kinase-like_dom_sf"/>
</dbReference>
<feature type="domain" description="Phosphotransferase system enzyme I N-terminal" evidence="23">
    <location>
        <begin position="5"/>
        <end position="125"/>
    </location>
</feature>
<dbReference type="SUPFAM" id="SSF52009">
    <property type="entry name" value="Phosphohistidine domain"/>
    <property type="match status" value="1"/>
</dbReference>
<dbReference type="InterPro" id="IPR008279">
    <property type="entry name" value="PEP-util_enz_mobile_dom"/>
</dbReference>
<feature type="binding site" evidence="19">
    <location>
        <position position="331"/>
    </location>
    <ligand>
        <name>phosphoenolpyruvate</name>
        <dbReference type="ChEBI" id="CHEBI:58702"/>
    </ligand>
</feature>
<evidence type="ECO:0000256" key="16">
    <source>
        <dbReference type="ARBA" id="ARBA00033235"/>
    </source>
</evidence>
<dbReference type="RefSeq" id="WP_049667705.1">
    <property type="nucleotide sequence ID" value="NZ_LFXJ01000008.1"/>
</dbReference>